<evidence type="ECO:0000313" key="3">
    <source>
        <dbReference type="Proteomes" id="UP000010473"/>
    </source>
</evidence>
<keyword evidence="1" id="KW-1133">Transmembrane helix</keyword>
<dbReference type="PANTHER" id="PTHR36109">
    <property type="entry name" value="MEMBRANE PROTEIN-RELATED"/>
    <property type="match status" value="1"/>
</dbReference>
<keyword evidence="3" id="KW-1185">Reference proteome</keyword>
<accession>K9XVR8</accession>
<dbReference type="OrthoDB" id="462701at2"/>
<protein>
    <submittedName>
        <fullName evidence="2">Cobalamin-5'-phosphate synthase</fullName>
        <ecNumber evidence="2">2.7.8.26</ecNumber>
    </submittedName>
</protein>
<keyword evidence="1" id="KW-0812">Transmembrane</keyword>
<proteinExistence type="predicted"/>
<dbReference type="KEGG" id="scs:Sta7437_2219"/>
<dbReference type="EC" id="2.7.8.26" evidence="2"/>
<feature type="transmembrane region" description="Helical" evidence="1">
    <location>
        <begin position="79"/>
        <end position="100"/>
    </location>
</feature>
<dbReference type="PATRIC" id="fig|111780.3.peg.2311"/>
<gene>
    <name evidence="2" type="ordered locus">Sta7437_2219</name>
</gene>
<dbReference type="GO" id="GO:0051073">
    <property type="term" value="F:adenosylcobinamide-GDP ribazoletransferase activity"/>
    <property type="evidence" value="ECO:0007669"/>
    <property type="project" value="UniProtKB-EC"/>
</dbReference>
<dbReference type="EMBL" id="CP003653">
    <property type="protein sequence ID" value="AFZ35767.1"/>
    <property type="molecule type" value="Genomic_DNA"/>
</dbReference>
<keyword evidence="2" id="KW-0808">Transferase</keyword>
<keyword evidence="1" id="KW-0472">Membrane</keyword>
<evidence type="ECO:0000256" key="1">
    <source>
        <dbReference type="SAM" id="Phobius"/>
    </source>
</evidence>
<dbReference type="HOGENOM" id="CLU_801442_0_0_3"/>
<feature type="transmembrane region" description="Helical" evidence="1">
    <location>
        <begin position="106"/>
        <end position="132"/>
    </location>
</feature>
<dbReference type="Proteomes" id="UP000010473">
    <property type="component" value="Chromosome"/>
</dbReference>
<dbReference type="STRING" id="111780.Sta7437_2219"/>
<dbReference type="InterPro" id="IPR052948">
    <property type="entry name" value="Low_temp-induced_all0457"/>
</dbReference>
<dbReference type="RefSeq" id="WP_015193435.1">
    <property type="nucleotide sequence ID" value="NC_019748.1"/>
</dbReference>
<dbReference type="AlphaFoldDB" id="K9XVR8"/>
<sequence>MEVIPRKRGVGLFSDRRQVELAVSKLKNSGFPMEQVAIIVRNAQQEQEIHGIEVQDYRGNHTQEGAVTGILTGGAIGSITGLLVGLGVLAIPGIGPILLAGAEATALVTALAGGTIGGVTGGLVGALIGLGIPETRVKIYRDGILNGDYLIVIDGTESQLVEAQHILDRYDIEEWKIYEGVHQSQPDPESRLNLNSLNSTISEPPKQPQKINNPEIEPRETHEIIEAENLVNQIDYEPKNINHTQLETNEIIEVKPLQNQVDYEPKNIRNTQLETNEIIKEKPLQNQVNYELKTNTQTQVTPDNSIFPATEETTYEPNPQLTKSRIARPVKIINNKPKVIIVDLRD</sequence>
<organism evidence="2 3">
    <name type="scientific">Stanieria cyanosphaera (strain ATCC 29371 / PCC 7437)</name>
    <dbReference type="NCBI Taxonomy" id="111780"/>
    <lineage>
        <taxon>Bacteria</taxon>
        <taxon>Bacillati</taxon>
        <taxon>Cyanobacteriota</taxon>
        <taxon>Cyanophyceae</taxon>
        <taxon>Pleurocapsales</taxon>
        <taxon>Dermocarpellaceae</taxon>
        <taxon>Stanieria</taxon>
    </lineage>
</organism>
<reference evidence="3" key="1">
    <citation type="journal article" date="2013" name="Proc. Natl. Acad. Sci. U.S.A.">
        <title>Improving the coverage of the cyanobacterial phylum using diversity-driven genome sequencing.</title>
        <authorList>
            <person name="Shih P.M."/>
            <person name="Wu D."/>
            <person name="Latifi A."/>
            <person name="Axen S.D."/>
            <person name="Fewer D.P."/>
            <person name="Talla E."/>
            <person name="Calteau A."/>
            <person name="Cai F."/>
            <person name="Tandeau de Marsac N."/>
            <person name="Rippka R."/>
            <person name="Herdman M."/>
            <person name="Sivonen K."/>
            <person name="Coursin T."/>
            <person name="Laurent T."/>
            <person name="Goodwin L."/>
            <person name="Nolan M."/>
            <person name="Davenport K.W."/>
            <person name="Han C.S."/>
            <person name="Rubin E.M."/>
            <person name="Eisen J.A."/>
            <person name="Woyke T."/>
            <person name="Gugger M."/>
            <person name="Kerfeld C.A."/>
        </authorList>
    </citation>
    <scope>NUCLEOTIDE SEQUENCE [LARGE SCALE GENOMIC DNA]</scope>
    <source>
        <strain evidence="3">ATCC 29371 / PCC 7437</strain>
    </source>
</reference>
<dbReference type="PANTHER" id="PTHR36109:SF2">
    <property type="entry name" value="MEMBRANE PROTEIN"/>
    <property type="match status" value="1"/>
</dbReference>
<evidence type="ECO:0000313" key="2">
    <source>
        <dbReference type="EMBL" id="AFZ35767.1"/>
    </source>
</evidence>
<dbReference type="eggNOG" id="COG3861">
    <property type="taxonomic scope" value="Bacteria"/>
</dbReference>
<name>K9XVR8_STAC7</name>